<dbReference type="EMBL" id="JBBKAM010000002">
    <property type="protein sequence ID" value="MEJ8643717.1"/>
    <property type="molecule type" value="Genomic_DNA"/>
</dbReference>
<evidence type="ECO:0000313" key="1">
    <source>
        <dbReference type="EMBL" id="MEJ8643717.1"/>
    </source>
</evidence>
<gene>
    <name evidence="1" type="ORF">WKI68_24785</name>
</gene>
<protein>
    <submittedName>
        <fullName evidence="1">Uncharacterized protein</fullName>
    </submittedName>
</protein>
<comment type="caution">
    <text evidence="1">The sequence shown here is derived from an EMBL/GenBank/DDBJ whole genome shotgun (WGS) entry which is preliminary data.</text>
</comment>
<accession>A0ABU8U777</accession>
<organism evidence="1 2">
    <name type="scientific">Streptomyces caledonius</name>
    <dbReference type="NCBI Taxonomy" id="3134107"/>
    <lineage>
        <taxon>Bacteria</taxon>
        <taxon>Bacillati</taxon>
        <taxon>Actinomycetota</taxon>
        <taxon>Actinomycetes</taxon>
        <taxon>Kitasatosporales</taxon>
        <taxon>Streptomycetaceae</taxon>
        <taxon>Streptomyces</taxon>
    </lineage>
</organism>
<sequence length="223" mass="24061">MTRTTMPWFETLTDSVTALGAAALEAHRAWQGAQVTTHHYDYLRLRPLEGTVTDPGRHHGAPPVYPFDSTVAVLATFHMAHEQALRKVFATAALSYGYGTAWAIQQVIDGHQPTAVELTVRGPGCFVIPDGLAPVPPAMPALDGWSGAKRFEQARRRMETADAAGEYAADLADEDYLADHEASAMHDAETAAAELPDAAFAYGQLAESGLRFALLGARHKHGR</sequence>
<dbReference type="Proteomes" id="UP001382904">
    <property type="component" value="Unassembled WGS sequence"/>
</dbReference>
<proteinExistence type="predicted"/>
<keyword evidence="2" id="KW-1185">Reference proteome</keyword>
<name>A0ABU8U777_9ACTN</name>
<evidence type="ECO:0000313" key="2">
    <source>
        <dbReference type="Proteomes" id="UP001382904"/>
    </source>
</evidence>
<reference evidence="1 2" key="1">
    <citation type="submission" date="2024-03" db="EMBL/GenBank/DDBJ databases">
        <title>Novel Streptomyces species of biotechnological and ecological value are a feature of Machair soil.</title>
        <authorList>
            <person name="Prole J.R."/>
            <person name="Goodfellow M."/>
            <person name="Allenby N."/>
            <person name="Ward A.C."/>
        </authorList>
    </citation>
    <scope>NUCLEOTIDE SEQUENCE [LARGE SCALE GENOMIC DNA]</scope>
    <source>
        <strain evidence="1 2">MS1.HAVA.3</strain>
    </source>
</reference>